<evidence type="ECO:0000256" key="1">
    <source>
        <dbReference type="SAM" id="Coils"/>
    </source>
</evidence>
<gene>
    <name evidence="3" type="ORF">UT28_C0001G0340</name>
</gene>
<feature type="compositionally biased region" description="Low complexity" evidence="2">
    <location>
        <begin position="1"/>
        <end position="11"/>
    </location>
</feature>
<dbReference type="AlphaFoldDB" id="A0A0G4B2N7"/>
<feature type="coiled-coil region" evidence="1">
    <location>
        <begin position="94"/>
        <end position="121"/>
    </location>
</feature>
<name>A0A0G4B2N7_9BACT</name>
<evidence type="ECO:0000313" key="4">
    <source>
        <dbReference type="Proteomes" id="UP000035648"/>
    </source>
</evidence>
<keyword evidence="1" id="KW-0175">Coiled coil</keyword>
<sequence length="159" mass="17886">MSLEQNDQSQESEQDQKPIVVESEDFEIQGVRLQKQNEAIAESLDSKGRKALEILLTSPYEEGLATDRVSLLGILVKYYQNAEIQNPGCLDEKLNEASAKIIEVQKEIATLEKSVEKYSDNPNISVTFKGILDQRKDLLKSQEAFLKAMQILKGEEKAV</sequence>
<dbReference type="KEGG" id="bbgw:UT28_C0001G0340"/>
<proteinExistence type="predicted"/>
<dbReference type="Proteomes" id="UP000035648">
    <property type="component" value="Chromosome"/>
</dbReference>
<dbReference type="EMBL" id="CP011213">
    <property type="protein sequence ID" value="AKM82149.1"/>
    <property type="molecule type" value="Genomic_DNA"/>
</dbReference>
<feature type="region of interest" description="Disordered" evidence="2">
    <location>
        <begin position="1"/>
        <end position="21"/>
    </location>
</feature>
<dbReference type="STRING" id="1618337.UT28_C0001G0340"/>
<reference evidence="3 4" key="1">
    <citation type="journal article" date="2015" name="Nature">
        <title>rRNA introns, odd ribosomes, and small enigmatic genomes across a large radiation of phyla.</title>
        <authorList>
            <person name="Brown C.T."/>
            <person name="Hug L.A."/>
            <person name="Thomas B.C."/>
            <person name="Sharon I."/>
            <person name="Castelle C.J."/>
            <person name="Singh A."/>
            <person name="Wilkins M.J."/>
            <person name="Williams K.H."/>
            <person name="Banfield J.F."/>
        </authorList>
    </citation>
    <scope>NUCLEOTIDE SEQUENCE [LARGE SCALE GENOMIC DNA]</scope>
</reference>
<organism evidence="3 4">
    <name type="scientific">Berkelbacteria bacterium GW2011_GWE1_39_12</name>
    <dbReference type="NCBI Taxonomy" id="1618337"/>
    <lineage>
        <taxon>Bacteria</taxon>
        <taxon>Candidatus Berkelbacteria</taxon>
    </lineage>
</organism>
<protein>
    <submittedName>
        <fullName evidence="3">Uncharacterized protein</fullName>
    </submittedName>
</protein>
<evidence type="ECO:0000313" key="3">
    <source>
        <dbReference type="EMBL" id="AKM82149.1"/>
    </source>
</evidence>
<evidence type="ECO:0000256" key="2">
    <source>
        <dbReference type="SAM" id="MobiDB-lite"/>
    </source>
</evidence>
<accession>A0A0G4B2N7</accession>